<proteinExistence type="predicted"/>
<sequence>MWFEVLGPVRAWRGGVEVDLGSPQQRAVAAMLLLDGGGR</sequence>
<reference evidence="1 2" key="1">
    <citation type="submission" date="2018-07" db="EMBL/GenBank/DDBJ databases">
        <title>Genomic Encyclopedia of Type Strains, Phase IV (KMG-IV): sequencing the most valuable type-strain genomes for metagenomic binning, comparative biology and taxonomic classification.</title>
        <authorList>
            <person name="Goeker M."/>
        </authorList>
    </citation>
    <scope>NUCLEOTIDE SEQUENCE [LARGE SCALE GENOMIC DNA]</scope>
    <source>
        <strain evidence="1 2">DSM 44290</strain>
    </source>
</reference>
<dbReference type="Proteomes" id="UP000254869">
    <property type="component" value="Unassembled WGS sequence"/>
</dbReference>
<keyword evidence="2" id="KW-1185">Reference proteome</keyword>
<dbReference type="InterPro" id="IPR036388">
    <property type="entry name" value="WH-like_DNA-bd_sf"/>
</dbReference>
<protein>
    <submittedName>
        <fullName evidence="1">Uncharacterized protein</fullName>
    </submittedName>
</protein>
<dbReference type="STRING" id="1210086.GCA_001613105_00678"/>
<organism evidence="1 2">
    <name type="scientific">Nocardia pseudobrasiliensis</name>
    <dbReference type="NCBI Taxonomy" id="45979"/>
    <lineage>
        <taxon>Bacteria</taxon>
        <taxon>Bacillati</taxon>
        <taxon>Actinomycetota</taxon>
        <taxon>Actinomycetes</taxon>
        <taxon>Mycobacteriales</taxon>
        <taxon>Nocardiaceae</taxon>
        <taxon>Nocardia</taxon>
    </lineage>
</organism>
<dbReference type="EMBL" id="QQBC01000001">
    <property type="protein sequence ID" value="RDI69286.1"/>
    <property type="molecule type" value="Genomic_DNA"/>
</dbReference>
<gene>
    <name evidence="1" type="ORF">DFR76_101824</name>
</gene>
<comment type="caution">
    <text evidence="1">The sequence shown here is derived from an EMBL/GenBank/DDBJ whole genome shotgun (WGS) entry which is preliminary data.</text>
</comment>
<accession>A0A370IEZ1</accession>
<name>A0A370IEZ1_9NOCA</name>
<evidence type="ECO:0000313" key="1">
    <source>
        <dbReference type="EMBL" id="RDI69286.1"/>
    </source>
</evidence>
<dbReference type="Gene3D" id="1.10.10.10">
    <property type="entry name" value="Winged helix-like DNA-binding domain superfamily/Winged helix DNA-binding domain"/>
    <property type="match status" value="1"/>
</dbReference>
<evidence type="ECO:0000313" key="2">
    <source>
        <dbReference type="Proteomes" id="UP000254869"/>
    </source>
</evidence>
<dbReference type="AlphaFoldDB" id="A0A370IEZ1"/>